<evidence type="ECO:0000313" key="3">
    <source>
        <dbReference type="Proteomes" id="UP000193964"/>
    </source>
</evidence>
<name>A0A1X2ET10_9MYCO</name>
<reference evidence="2 3" key="1">
    <citation type="submission" date="2016-01" db="EMBL/GenBank/DDBJ databases">
        <title>The new phylogeny of the genus Mycobacterium.</title>
        <authorList>
            <person name="Tarcisio F."/>
            <person name="Conor M."/>
            <person name="Antonella G."/>
            <person name="Elisabetta G."/>
            <person name="Giulia F.S."/>
            <person name="Sara T."/>
            <person name="Anna F."/>
            <person name="Clotilde B."/>
            <person name="Roberto B."/>
            <person name="Veronica D.S."/>
            <person name="Fabio R."/>
            <person name="Monica P."/>
            <person name="Olivier J."/>
            <person name="Enrico T."/>
            <person name="Nicola S."/>
        </authorList>
    </citation>
    <scope>NUCLEOTIDE SEQUENCE [LARGE SCALE GENOMIC DNA]</scope>
    <source>
        <strain evidence="2 3">ATCC 700010</strain>
    </source>
</reference>
<dbReference type="RefSeq" id="WP_085150106.1">
    <property type="nucleotide sequence ID" value="NZ_JACKUA010000029.1"/>
</dbReference>
<comment type="caution">
    <text evidence="2">The sequence shown here is derived from an EMBL/GenBank/DDBJ whole genome shotgun (WGS) entry which is preliminary data.</text>
</comment>
<dbReference type="InterPro" id="IPR000600">
    <property type="entry name" value="ROK"/>
</dbReference>
<dbReference type="Gene3D" id="3.30.420.40">
    <property type="match status" value="2"/>
</dbReference>
<dbReference type="InterPro" id="IPR036388">
    <property type="entry name" value="WH-like_DNA-bd_sf"/>
</dbReference>
<sequence>MLHLLHRQRVVHLLRTEGPLARADLADRLGLSRPSITAIVGELIDDGTLVELDSRVEGPGYRGRPRKLLGCNPRARRVLGIWIDERRARVVVADATGTITSESETPTAGRSSASVIRSIIGIARQLIDDAAVGPIAAAGVCLPGFIDTATGSVVDSKVLGWSDVDLGGSISDALGIPTTVQDSTQAMTLAETIAGEAREVRSALVLDCGGHVNIGLIIGGRPYSGATGVAGAIGHISVPGSAVKCSCGRVGCVDANMSLHAMQAVAPHTENVPLKDIDLNAVAQDTSRNPHSQKIISDVIDQIARTAILLEAVLDPEILILTGLIVEFGPLIDALEARIDEIRPPERRGRTTTVRSQIGRDYRVAVIVALQQLDPDIAGLLQTSTS</sequence>
<accession>A0A1X2ET10</accession>
<dbReference type="AlphaFoldDB" id="A0A1X2ET10"/>
<dbReference type="SUPFAM" id="SSF53067">
    <property type="entry name" value="Actin-like ATPase domain"/>
    <property type="match status" value="1"/>
</dbReference>
<dbReference type="Gene3D" id="1.10.10.10">
    <property type="entry name" value="Winged helix-like DNA-binding domain superfamily/Winged helix DNA-binding domain"/>
    <property type="match status" value="1"/>
</dbReference>
<dbReference type="OrthoDB" id="9810372at2"/>
<dbReference type="EMBL" id="LQQA01000034">
    <property type="protein sequence ID" value="ORX09158.1"/>
    <property type="molecule type" value="Genomic_DNA"/>
</dbReference>
<dbReference type="InterPro" id="IPR036390">
    <property type="entry name" value="WH_DNA-bd_sf"/>
</dbReference>
<dbReference type="PANTHER" id="PTHR18964">
    <property type="entry name" value="ROK (REPRESSOR, ORF, KINASE) FAMILY"/>
    <property type="match status" value="1"/>
</dbReference>
<protein>
    <submittedName>
        <fullName evidence="2">Transcriptional repressor</fullName>
    </submittedName>
</protein>
<dbReference type="Pfam" id="PF00480">
    <property type="entry name" value="ROK"/>
    <property type="match status" value="1"/>
</dbReference>
<dbReference type="InterPro" id="IPR043129">
    <property type="entry name" value="ATPase_NBD"/>
</dbReference>
<proteinExistence type="inferred from homology"/>
<evidence type="ECO:0000256" key="1">
    <source>
        <dbReference type="ARBA" id="ARBA00006479"/>
    </source>
</evidence>
<dbReference type="SUPFAM" id="SSF46785">
    <property type="entry name" value="Winged helix' DNA-binding domain"/>
    <property type="match status" value="1"/>
</dbReference>
<comment type="similarity">
    <text evidence="1">Belongs to the ROK (NagC/XylR) family.</text>
</comment>
<gene>
    <name evidence="2" type="ORF">AWC31_09395</name>
</gene>
<evidence type="ECO:0000313" key="2">
    <source>
        <dbReference type="EMBL" id="ORX09158.1"/>
    </source>
</evidence>
<organism evidence="2 3">
    <name type="scientific">Mycolicibacterium wolinskyi</name>
    <dbReference type="NCBI Taxonomy" id="59750"/>
    <lineage>
        <taxon>Bacteria</taxon>
        <taxon>Bacillati</taxon>
        <taxon>Actinomycetota</taxon>
        <taxon>Actinomycetes</taxon>
        <taxon>Mycobacteriales</taxon>
        <taxon>Mycobacteriaceae</taxon>
        <taxon>Mycolicibacterium</taxon>
    </lineage>
</organism>
<dbReference type="PANTHER" id="PTHR18964:SF149">
    <property type="entry name" value="BIFUNCTIONAL UDP-N-ACETYLGLUCOSAMINE 2-EPIMERASE_N-ACETYLMANNOSAMINE KINASE"/>
    <property type="match status" value="1"/>
</dbReference>
<dbReference type="Proteomes" id="UP000193964">
    <property type="component" value="Unassembled WGS sequence"/>
</dbReference>
<dbReference type="Pfam" id="PF13412">
    <property type="entry name" value="HTH_24"/>
    <property type="match status" value="1"/>
</dbReference>